<gene>
    <name evidence="3" type="ORF">GCM10011339_20090</name>
</gene>
<dbReference type="PANTHER" id="PTHR23416:SF23">
    <property type="entry name" value="ACETYLTRANSFERASE C18B11.09C-RELATED"/>
    <property type="match status" value="1"/>
</dbReference>
<evidence type="ECO:0000313" key="3">
    <source>
        <dbReference type="EMBL" id="GGF31859.1"/>
    </source>
</evidence>
<comment type="similarity">
    <text evidence="1">Belongs to the transferase hexapeptide repeat family.</text>
</comment>
<proteinExistence type="inferred from homology"/>
<sequence length="151" mass="16415">MINHQKGIRIDYNVRMMFPNNIVCGKNCIFGKGVRIYSEFSDSLLKIGDGVSINENCLIDFSGNVDIGDKTVVSRNAVIYSHSHGINPYNKPVKKELYIGKNVWIGSNALITENVSYIGSGAVVAAGAIVTKNVEEKTIVGGNPARLIKTI</sequence>
<evidence type="ECO:0000256" key="2">
    <source>
        <dbReference type="ARBA" id="ARBA00022679"/>
    </source>
</evidence>
<evidence type="ECO:0000313" key="4">
    <source>
        <dbReference type="Proteomes" id="UP000647339"/>
    </source>
</evidence>
<dbReference type="EMBL" id="BMIU01000008">
    <property type="protein sequence ID" value="GGF31859.1"/>
    <property type="molecule type" value="Genomic_DNA"/>
</dbReference>
<organism evidence="3 4">
    <name type="scientific">Echinicola rosea</name>
    <dbReference type="NCBI Taxonomy" id="1807691"/>
    <lineage>
        <taxon>Bacteria</taxon>
        <taxon>Pseudomonadati</taxon>
        <taxon>Bacteroidota</taxon>
        <taxon>Cytophagia</taxon>
        <taxon>Cytophagales</taxon>
        <taxon>Cyclobacteriaceae</taxon>
        <taxon>Echinicola</taxon>
    </lineage>
</organism>
<reference evidence="4" key="1">
    <citation type="journal article" date="2019" name="Int. J. Syst. Evol. Microbiol.">
        <title>The Global Catalogue of Microorganisms (GCM) 10K type strain sequencing project: providing services to taxonomists for standard genome sequencing and annotation.</title>
        <authorList>
            <consortium name="The Broad Institute Genomics Platform"/>
            <consortium name="The Broad Institute Genome Sequencing Center for Infectious Disease"/>
            <person name="Wu L."/>
            <person name="Ma J."/>
        </authorList>
    </citation>
    <scope>NUCLEOTIDE SEQUENCE [LARGE SCALE GENOMIC DNA]</scope>
    <source>
        <strain evidence="4">CGMCC 1.15407</strain>
    </source>
</reference>
<dbReference type="InterPro" id="IPR011004">
    <property type="entry name" value="Trimer_LpxA-like_sf"/>
</dbReference>
<name>A0ABQ1V0M0_9BACT</name>
<dbReference type="Proteomes" id="UP000647339">
    <property type="component" value="Unassembled WGS sequence"/>
</dbReference>
<evidence type="ECO:0008006" key="5">
    <source>
        <dbReference type="Google" id="ProtNLM"/>
    </source>
</evidence>
<comment type="caution">
    <text evidence="3">The sequence shown here is derived from an EMBL/GenBank/DDBJ whole genome shotgun (WGS) entry which is preliminary data.</text>
</comment>
<dbReference type="SUPFAM" id="SSF51161">
    <property type="entry name" value="Trimeric LpxA-like enzymes"/>
    <property type="match status" value="1"/>
</dbReference>
<evidence type="ECO:0000256" key="1">
    <source>
        <dbReference type="ARBA" id="ARBA00007274"/>
    </source>
</evidence>
<dbReference type="InterPro" id="IPR051159">
    <property type="entry name" value="Hexapeptide_acetyltransf"/>
</dbReference>
<protein>
    <recommendedName>
        <fullName evidence="5">Acyltransferase</fullName>
    </recommendedName>
</protein>
<dbReference type="PANTHER" id="PTHR23416">
    <property type="entry name" value="SIALIC ACID SYNTHASE-RELATED"/>
    <property type="match status" value="1"/>
</dbReference>
<dbReference type="CDD" id="cd04647">
    <property type="entry name" value="LbH_MAT_like"/>
    <property type="match status" value="1"/>
</dbReference>
<keyword evidence="2" id="KW-0808">Transferase</keyword>
<accession>A0ABQ1V0M0</accession>
<dbReference type="Gene3D" id="2.160.10.10">
    <property type="entry name" value="Hexapeptide repeat proteins"/>
    <property type="match status" value="1"/>
</dbReference>
<keyword evidence="4" id="KW-1185">Reference proteome</keyword>